<dbReference type="GO" id="GO:0005737">
    <property type="term" value="C:cytoplasm"/>
    <property type="evidence" value="ECO:0007669"/>
    <property type="project" value="UniProtKB-SubCell"/>
</dbReference>
<keyword evidence="12" id="KW-1185">Reference proteome</keyword>
<protein>
    <recommendedName>
        <fullName evidence="3">tRNA threonylcarbamoyladenosine biosynthesis protein TsaE</fullName>
    </recommendedName>
    <alternativeName>
        <fullName evidence="10">t(6)A37 threonylcarbamoyladenosine biosynthesis protein TsaE</fullName>
    </alternativeName>
</protein>
<proteinExistence type="inferred from homology"/>
<evidence type="ECO:0000256" key="7">
    <source>
        <dbReference type="ARBA" id="ARBA00022741"/>
    </source>
</evidence>
<dbReference type="KEGG" id="azo:azo1244"/>
<dbReference type="Proteomes" id="UP000002588">
    <property type="component" value="Chromosome"/>
</dbReference>
<dbReference type="NCBIfam" id="TIGR00150">
    <property type="entry name" value="T6A_YjeE"/>
    <property type="match status" value="1"/>
</dbReference>
<evidence type="ECO:0000256" key="9">
    <source>
        <dbReference type="ARBA" id="ARBA00022842"/>
    </source>
</evidence>
<evidence type="ECO:0000256" key="3">
    <source>
        <dbReference type="ARBA" id="ARBA00019010"/>
    </source>
</evidence>
<evidence type="ECO:0000256" key="1">
    <source>
        <dbReference type="ARBA" id="ARBA00004496"/>
    </source>
</evidence>
<dbReference type="SUPFAM" id="SSF52540">
    <property type="entry name" value="P-loop containing nucleoside triphosphate hydrolases"/>
    <property type="match status" value="1"/>
</dbReference>
<evidence type="ECO:0000256" key="8">
    <source>
        <dbReference type="ARBA" id="ARBA00022840"/>
    </source>
</evidence>
<keyword evidence="4" id="KW-0963">Cytoplasm</keyword>
<evidence type="ECO:0000256" key="5">
    <source>
        <dbReference type="ARBA" id="ARBA00022694"/>
    </source>
</evidence>
<evidence type="ECO:0000256" key="2">
    <source>
        <dbReference type="ARBA" id="ARBA00007599"/>
    </source>
</evidence>
<dbReference type="STRING" id="62928.azo1244"/>
<gene>
    <name evidence="11" type="ordered locus">azo1244</name>
</gene>
<evidence type="ECO:0000256" key="6">
    <source>
        <dbReference type="ARBA" id="ARBA00022723"/>
    </source>
</evidence>
<comment type="similarity">
    <text evidence="2">Belongs to the TsaE family.</text>
</comment>
<dbReference type="GO" id="GO:0002949">
    <property type="term" value="P:tRNA threonylcarbamoyladenosine modification"/>
    <property type="evidence" value="ECO:0007669"/>
    <property type="project" value="InterPro"/>
</dbReference>
<dbReference type="GO" id="GO:0005524">
    <property type="term" value="F:ATP binding"/>
    <property type="evidence" value="ECO:0007669"/>
    <property type="project" value="UniProtKB-KW"/>
</dbReference>
<keyword evidence="6" id="KW-0479">Metal-binding</keyword>
<organism evidence="11 12">
    <name type="scientific">Azoarcus sp. (strain BH72)</name>
    <dbReference type="NCBI Taxonomy" id="418699"/>
    <lineage>
        <taxon>Bacteria</taxon>
        <taxon>Pseudomonadati</taxon>
        <taxon>Pseudomonadota</taxon>
        <taxon>Betaproteobacteria</taxon>
        <taxon>Rhodocyclales</taxon>
        <taxon>Zoogloeaceae</taxon>
        <taxon>Azoarcus</taxon>
    </lineage>
</organism>
<dbReference type="OrthoDB" id="9800307at2"/>
<keyword evidence="9" id="KW-0460">Magnesium</keyword>
<keyword evidence="5" id="KW-0819">tRNA processing</keyword>
<dbReference type="Gene3D" id="3.40.50.300">
    <property type="entry name" value="P-loop containing nucleotide triphosphate hydrolases"/>
    <property type="match status" value="1"/>
</dbReference>
<dbReference type="RefSeq" id="WP_011764977.1">
    <property type="nucleotide sequence ID" value="NC_008702.1"/>
</dbReference>
<dbReference type="GO" id="GO:0046872">
    <property type="term" value="F:metal ion binding"/>
    <property type="evidence" value="ECO:0007669"/>
    <property type="project" value="UniProtKB-KW"/>
</dbReference>
<evidence type="ECO:0000313" key="12">
    <source>
        <dbReference type="Proteomes" id="UP000002588"/>
    </source>
</evidence>
<evidence type="ECO:0000256" key="4">
    <source>
        <dbReference type="ARBA" id="ARBA00022490"/>
    </source>
</evidence>
<dbReference type="AlphaFoldDB" id="A1K4V6"/>
<name>A1K4V6_AZOSB</name>
<evidence type="ECO:0000313" key="11">
    <source>
        <dbReference type="EMBL" id="CAL93861.1"/>
    </source>
</evidence>
<comment type="subcellular location">
    <subcellularLocation>
        <location evidence="1">Cytoplasm</location>
    </subcellularLocation>
</comment>
<dbReference type="InterPro" id="IPR027417">
    <property type="entry name" value="P-loop_NTPase"/>
</dbReference>
<keyword evidence="8" id="KW-0067">ATP-binding</keyword>
<dbReference type="Pfam" id="PF02367">
    <property type="entry name" value="TsaE"/>
    <property type="match status" value="1"/>
</dbReference>
<keyword evidence="7" id="KW-0547">Nucleotide-binding</keyword>
<dbReference type="eggNOG" id="COG0802">
    <property type="taxonomic scope" value="Bacteria"/>
</dbReference>
<evidence type="ECO:0000256" key="10">
    <source>
        <dbReference type="ARBA" id="ARBA00032441"/>
    </source>
</evidence>
<accession>A1K4V6</accession>
<dbReference type="InterPro" id="IPR003442">
    <property type="entry name" value="T6A_TsaE"/>
</dbReference>
<sequence length="173" mass="18794">MISIVHAAHDSEAQLDLPAEADTLALGAALAGVVRAGLHVWLQGDLGSGKTTLTRGLLRALGHEGKVKSPTYTLIEPYALSRLDLYHFDFYRFNAPEEYLDAGLDEYFAGDGVCIVEWPDKALPYLPAPDLELRLDRAGEGRRASITAHSEPGRTCVIELTSLLRQGRTTPPA</sequence>
<dbReference type="KEGG" id="aoa:dqs_1359"/>
<dbReference type="PANTHER" id="PTHR33540">
    <property type="entry name" value="TRNA THREONYLCARBAMOYLADENOSINE BIOSYNTHESIS PROTEIN TSAE"/>
    <property type="match status" value="1"/>
</dbReference>
<dbReference type="PANTHER" id="PTHR33540:SF2">
    <property type="entry name" value="TRNA THREONYLCARBAMOYLADENOSINE BIOSYNTHESIS PROTEIN TSAE"/>
    <property type="match status" value="1"/>
</dbReference>
<dbReference type="EMBL" id="AM406670">
    <property type="protein sequence ID" value="CAL93861.1"/>
    <property type="molecule type" value="Genomic_DNA"/>
</dbReference>
<reference evidence="11 12" key="1">
    <citation type="journal article" date="2006" name="Nat. Biotechnol.">
        <title>Complete genome of the mutualistic, N2-fixing grass endophyte Azoarcus sp. strain BH72.</title>
        <authorList>
            <person name="Krause A."/>
            <person name="Ramakumar A."/>
            <person name="Bartels D."/>
            <person name="Battistoni F."/>
            <person name="Bekel T."/>
            <person name="Boch J."/>
            <person name="Boehm M."/>
            <person name="Friedrich F."/>
            <person name="Hurek T."/>
            <person name="Krause L."/>
            <person name="Linke B."/>
            <person name="McHardy A.C."/>
            <person name="Sarkar A."/>
            <person name="Schneiker S."/>
            <person name="Syed A.A."/>
            <person name="Thauer R."/>
            <person name="Vorhoelter F.-J."/>
            <person name="Weidner S."/>
            <person name="Puehler A."/>
            <person name="Reinhold-Hurek B."/>
            <person name="Kaiser O."/>
            <person name="Goesmann A."/>
        </authorList>
    </citation>
    <scope>NUCLEOTIDE SEQUENCE [LARGE SCALE GENOMIC DNA]</scope>
    <source>
        <strain evidence="11 12">BH72</strain>
    </source>
</reference>
<dbReference type="HOGENOM" id="CLU_087829_2_2_4"/>